<proteinExistence type="predicted"/>
<evidence type="ECO:0000313" key="4">
    <source>
        <dbReference type="Proteomes" id="UP000075883"/>
    </source>
</evidence>
<reference evidence="4" key="1">
    <citation type="submission" date="2013-09" db="EMBL/GenBank/DDBJ databases">
        <title>The Genome Sequence of Anopheles culicifacies species A.</title>
        <authorList>
            <consortium name="The Broad Institute Genomics Platform"/>
            <person name="Neafsey D.E."/>
            <person name="Besansky N."/>
            <person name="Howell P."/>
            <person name="Walton C."/>
            <person name="Young S.K."/>
            <person name="Zeng Q."/>
            <person name="Gargeya S."/>
            <person name="Fitzgerald M."/>
            <person name="Haas B."/>
            <person name="Abouelleil A."/>
            <person name="Allen A.W."/>
            <person name="Alvarado L."/>
            <person name="Arachchi H.M."/>
            <person name="Berlin A.M."/>
            <person name="Chapman S.B."/>
            <person name="Gainer-Dewar J."/>
            <person name="Goldberg J."/>
            <person name="Griggs A."/>
            <person name="Gujja S."/>
            <person name="Hansen M."/>
            <person name="Howarth C."/>
            <person name="Imamovic A."/>
            <person name="Ireland A."/>
            <person name="Larimer J."/>
            <person name="McCowan C."/>
            <person name="Murphy C."/>
            <person name="Pearson M."/>
            <person name="Poon T.W."/>
            <person name="Priest M."/>
            <person name="Roberts A."/>
            <person name="Saif S."/>
            <person name="Shea T."/>
            <person name="Sisk P."/>
            <person name="Sykes S."/>
            <person name="Wortman J."/>
            <person name="Nusbaum C."/>
            <person name="Birren B."/>
        </authorList>
    </citation>
    <scope>NUCLEOTIDE SEQUENCE [LARGE SCALE GENOMIC DNA]</scope>
    <source>
        <strain evidence="4">A-37</strain>
    </source>
</reference>
<dbReference type="GO" id="GO:0062129">
    <property type="term" value="C:chitin-based extracellular matrix"/>
    <property type="evidence" value="ECO:0007669"/>
    <property type="project" value="TreeGrafter"/>
</dbReference>
<dbReference type="GO" id="GO:0008010">
    <property type="term" value="F:structural constituent of chitin-based larval cuticle"/>
    <property type="evidence" value="ECO:0007669"/>
    <property type="project" value="TreeGrafter"/>
</dbReference>
<sequence>MFSYRTNDGQAREETTSYDSASGKLVISGWYRYIGPDGVYYTVQYVADENGFQPLGAHLPGADPNPDLYTISTPFAGGISKTVLLSYKTKDNQWRDETVELNPTTGVLVISGWYRYTGPDGIIYQVKYVADENGFRPLGMHLPGADLSDPNAFSVLTPLIDSGISRTVLLSLVG</sequence>
<dbReference type="AlphaFoldDB" id="A0A182M0K7"/>
<dbReference type="PANTHER" id="PTHR10380">
    <property type="entry name" value="CUTICLE PROTEIN"/>
    <property type="match status" value="1"/>
</dbReference>
<evidence type="ECO:0000313" key="3">
    <source>
        <dbReference type="EnsemblMetazoa" id="ACUA006539-PA"/>
    </source>
</evidence>
<dbReference type="InterPro" id="IPR031311">
    <property type="entry name" value="CHIT_BIND_RR_consensus"/>
</dbReference>
<evidence type="ECO:0000256" key="2">
    <source>
        <dbReference type="PROSITE-ProRule" id="PRU00497"/>
    </source>
</evidence>
<name>A0A182M0K7_9DIPT</name>
<evidence type="ECO:0000256" key="1">
    <source>
        <dbReference type="ARBA" id="ARBA00022460"/>
    </source>
</evidence>
<dbReference type="STRING" id="139723.A0A182M0K7"/>
<dbReference type="InterPro" id="IPR050468">
    <property type="entry name" value="Cuticle_Struct_Prot"/>
</dbReference>
<dbReference type="EMBL" id="AXCM01018404">
    <property type="status" value="NOT_ANNOTATED_CDS"/>
    <property type="molecule type" value="Genomic_DNA"/>
</dbReference>
<dbReference type="PROSITE" id="PS00233">
    <property type="entry name" value="CHIT_BIND_RR_1"/>
    <property type="match status" value="2"/>
</dbReference>
<protein>
    <submittedName>
        <fullName evidence="3">Uncharacterized protein</fullName>
    </submittedName>
</protein>
<dbReference type="EnsemblMetazoa" id="ACUA006539-RA">
    <property type="protein sequence ID" value="ACUA006539-PA"/>
    <property type="gene ID" value="ACUA006539"/>
</dbReference>
<dbReference type="InterPro" id="IPR000618">
    <property type="entry name" value="Insect_cuticle"/>
</dbReference>
<dbReference type="Proteomes" id="UP000075883">
    <property type="component" value="Unassembled WGS sequence"/>
</dbReference>
<dbReference type="Pfam" id="PF00379">
    <property type="entry name" value="Chitin_bind_4"/>
    <property type="match status" value="2"/>
</dbReference>
<dbReference type="VEuPathDB" id="VectorBase:ACUA006539"/>
<keyword evidence="4" id="KW-1185">Reference proteome</keyword>
<dbReference type="PANTHER" id="PTHR10380:SF192">
    <property type="entry name" value="GEO02312P1"/>
    <property type="match status" value="1"/>
</dbReference>
<dbReference type="PROSITE" id="PS51155">
    <property type="entry name" value="CHIT_BIND_RR_2"/>
    <property type="match status" value="2"/>
</dbReference>
<accession>A0A182M0K7</accession>
<organism evidence="3 4">
    <name type="scientific">Anopheles culicifacies</name>
    <dbReference type="NCBI Taxonomy" id="139723"/>
    <lineage>
        <taxon>Eukaryota</taxon>
        <taxon>Metazoa</taxon>
        <taxon>Ecdysozoa</taxon>
        <taxon>Arthropoda</taxon>
        <taxon>Hexapoda</taxon>
        <taxon>Insecta</taxon>
        <taxon>Pterygota</taxon>
        <taxon>Neoptera</taxon>
        <taxon>Endopterygota</taxon>
        <taxon>Diptera</taxon>
        <taxon>Nematocera</taxon>
        <taxon>Culicoidea</taxon>
        <taxon>Culicidae</taxon>
        <taxon>Anophelinae</taxon>
        <taxon>Anopheles</taxon>
        <taxon>culicifacies species complex</taxon>
    </lineage>
</organism>
<keyword evidence="1 2" id="KW-0193">Cuticle</keyword>
<reference evidence="3" key="2">
    <citation type="submission" date="2020-05" db="UniProtKB">
        <authorList>
            <consortium name="EnsemblMetazoa"/>
        </authorList>
    </citation>
    <scope>IDENTIFICATION</scope>
    <source>
        <strain evidence="3">A-37</strain>
    </source>
</reference>